<protein>
    <submittedName>
        <fullName evidence="2">Uncharacterized protein</fullName>
    </submittedName>
</protein>
<sequence length="76" mass="8509">MISLWHFITTGTRITDPEPTKGYAMTYSMWGVAMWGIVIGLILIFGVSLVRYGHSLRQGREARGVAGERQRPDDSP</sequence>
<evidence type="ECO:0000313" key="2">
    <source>
        <dbReference type="EMBL" id="PMS17523.1"/>
    </source>
</evidence>
<dbReference type="Proteomes" id="UP000235347">
    <property type="component" value="Unassembled WGS sequence"/>
</dbReference>
<evidence type="ECO:0000256" key="1">
    <source>
        <dbReference type="SAM" id="Phobius"/>
    </source>
</evidence>
<gene>
    <name evidence="2" type="ORF">C0Z19_24155</name>
</gene>
<feature type="transmembrane region" description="Helical" evidence="1">
    <location>
        <begin position="27"/>
        <end position="50"/>
    </location>
</feature>
<dbReference type="AlphaFoldDB" id="A0A2N7VK78"/>
<comment type="caution">
    <text evidence="2">The sequence shown here is derived from an EMBL/GenBank/DDBJ whole genome shotgun (WGS) entry which is preliminary data.</text>
</comment>
<organism evidence="2 3">
    <name type="scientific">Trinickia soli</name>
    <dbReference type="NCBI Taxonomy" id="380675"/>
    <lineage>
        <taxon>Bacteria</taxon>
        <taxon>Pseudomonadati</taxon>
        <taxon>Pseudomonadota</taxon>
        <taxon>Betaproteobacteria</taxon>
        <taxon>Burkholderiales</taxon>
        <taxon>Burkholderiaceae</taxon>
        <taxon>Trinickia</taxon>
    </lineage>
</organism>
<keyword evidence="1" id="KW-1133">Transmembrane helix</keyword>
<dbReference type="EMBL" id="PNYB01000029">
    <property type="protein sequence ID" value="PMS17523.1"/>
    <property type="molecule type" value="Genomic_DNA"/>
</dbReference>
<evidence type="ECO:0000313" key="3">
    <source>
        <dbReference type="Proteomes" id="UP000235347"/>
    </source>
</evidence>
<keyword evidence="1" id="KW-0472">Membrane</keyword>
<name>A0A2N7VK78_9BURK</name>
<keyword evidence="1" id="KW-0812">Transmembrane</keyword>
<proteinExistence type="predicted"/>
<keyword evidence="3" id="KW-1185">Reference proteome</keyword>
<reference evidence="2 3" key="1">
    <citation type="submission" date="2018-01" db="EMBL/GenBank/DDBJ databases">
        <title>Whole genome analyses suggest that Burkholderia sensu lato contains two further novel genera in the rhizoxinica-symbiotica group Mycetohabitans gen. nov., and Trinickia gen. nov.: implications for the evolution of diazotrophy and nodulation in the Burkholderiaceae.</title>
        <authorList>
            <person name="Estrada-de los Santos P."/>
            <person name="Palmer M."/>
            <person name="Chavez-Ramirez B."/>
            <person name="Beukes C."/>
            <person name="Steenkamp E.T."/>
            <person name="Hirsch A.M."/>
            <person name="Manyaka P."/>
            <person name="Maluk M."/>
            <person name="Lafos M."/>
            <person name="Crook M."/>
            <person name="Gross E."/>
            <person name="Simon M.F."/>
            <person name="Bueno dos Reis Junior F."/>
            <person name="Poole P.S."/>
            <person name="Venter S.N."/>
            <person name="James E.K."/>
        </authorList>
    </citation>
    <scope>NUCLEOTIDE SEQUENCE [LARGE SCALE GENOMIC DNA]</scope>
    <source>
        <strain evidence="2 3">GP25-8</strain>
    </source>
</reference>
<accession>A0A2N7VK78</accession>